<keyword evidence="3" id="KW-0269">Exonuclease</keyword>
<organism evidence="3 4">
    <name type="scientific">Aliiroseovarius sediminilitoris</name>
    <dbReference type="NCBI Taxonomy" id="1173584"/>
    <lineage>
        <taxon>Bacteria</taxon>
        <taxon>Pseudomonadati</taxon>
        <taxon>Pseudomonadota</taxon>
        <taxon>Alphaproteobacteria</taxon>
        <taxon>Rhodobacterales</taxon>
        <taxon>Paracoccaceae</taxon>
        <taxon>Aliiroseovarius</taxon>
    </lineage>
</organism>
<dbReference type="InterPro" id="IPR036691">
    <property type="entry name" value="Endo/exonu/phosph_ase_sf"/>
</dbReference>
<feature type="domain" description="Endonuclease/exonuclease/phosphatase" evidence="2">
    <location>
        <begin position="18"/>
        <end position="342"/>
    </location>
</feature>
<evidence type="ECO:0000259" key="2">
    <source>
        <dbReference type="Pfam" id="PF03372"/>
    </source>
</evidence>
<protein>
    <submittedName>
        <fullName evidence="3">Endonuclease/Exonuclease/phosphatase family protein</fullName>
    </submittedName>
</protein>
<keyword evidence="4" id="KW-1185">Reference proteome</keyword>
<dbReference type="SUPFAM" id="SSF56219">
    <property type="entry name" value="DNase I-like"/>
    <property type="match status" value="1"/>
</dbReference>
<evidence type="ECO:0000313" key="4">
    <source>
        <dbReference type="Proteomes" id="UP000199650"/>
    </source>
</evidence>
<name>A0A1I0QS90_9RHOB</name>
<evidence type="ECO:0000313" key="3">
    <source>
        <dbReference type="EMBL" id="SEW30260.1"/>
    </source>
</evidence>
<dbReference type="GO" id="GO:0004527">
    <property type="term" value="F:exonuclease activity"/>
    <property type="evidence" value="ECO:0007669"/>
    <property type="project" value="UniProtKB-KW"/>
</dbReference>
<gene>
    <name evidence="3" type="ORF">SAMN05444851_2862</name>
</gene>
<sequence length="351" mass="37699">MASAAPVTAQSMTLRVATYNAELDRKGPGLLLRDILAGTDDQITAALTVIATAKPDILTLQGFDNDVEGHALRAFQSALAEKDHAMPYAFAAMPNAGLVTGLDMDGDGRTGEPRDAQGYGRFTGQGGMAVLSRYPLGEARDFAPFLWKDLPGAIPPSRDGIPFPTAGAFAIQRLSSVAHWDVPVQLPNGTNLHLLTFHATTPVFDGDEDRNGRRNHDEIAFWQRYLDGALPFPAPDGPVIIAGVANLDPVDGEGRRAAIQRLLNDPRLQDPEPRRTGKIAVGDTGQAGEPALDTVDWPEPSPGDLRVSYVLPASDLDVISAGVFWPADGDPMLDTVNTASRHRLVWVDLRF</sequence>
<reference evidence="3 4" key="1">
    <citation type="submission" date="2016-10" db="EMBL/GenBank/DDBJ databases">
        <authorList>
            <person name="de Groot N.N."/>
        </authorList>
    </citation>
    <scope>NUCLEOTIDE SEQUENCE [LARGE SCALE GENOMIC DNA]</scope>
    <source>
        <strain evidence="3 4">DSM 29439</strain>
    </source>
</reference>
<dbReference type="Proteomes" id="UP000199650">
    <property type="component" value="Unassembled WGS sequence"/>
</dbReference>
<evidence type="ECO:0000256" key="1">
    <source>
        <dbReference type="SAM" id="MobiDB-lite"/>
    </source>
</evidence>
<dbReference type="InterPro" id="IPR005135">
    <property type="entry name" value="Endo/exonuclease/phosphatase"/>
</dbReference>
<accession>A0A1I0QS90</accession>
<dbReference type="GO" id="GO:0004519">
    <property type="term" value="F:endonuclease activity"/>
    <property type="evidence" value="ECO:0007669"/>
    <property type="project" value="UniProtKB-KW"/>
</dbReference>
<dbReference type="Gene3D" id="3.60.10.10">
    <property type="entry name" value="Endonuclease/exonuclease/phosphatase"/>
    <property type="match status" value="1"/>
</dbReference>
<dbReference type="Pfam" id="PF03372">
    <property type="entry name" value="Exo_endo_phos"/>
    <property type="match status" value="1"/>
</dbReference>
<keyword evidence="3" id="KW-0540">Nuclease</keyword>
<feature type="region of interest" description="Disordered" evidence="1">
    <location>
        <begin position="267"/>
        <end position="299"/>
    </location>
</feature>
<dbReference type="AlphaFoldDB" id="A0A1I0QS90"/>
<dbReference type="EMBL" id="FOJB01000001">
    <property type="protein sequence ID" value="SEW30260.1"/>
    <property type="molecule type" value="Genomic_DNA"/>
</dbReference>
<dbReference type="STRING" id="1173584.SAMN05444851_2862"/>
<keyword evidence="3" id="KW-0255">Endonuclease</keyword>
<proteinExistence type="predicted"/>
<keyword evidence="3" id="KW-0378">Hydrolase</keyword>